<dbReference type="InParanoid" id="A0A0C2XJL0"/>
<organism evidence="3 4">
    <name type="scientific">Amanita muscaria (strain Koide BX008)</name>
    <dbReference type="NCBI Taxonomy" id="946122"/>
    <lineage>
        <taxon>Eukaryota</taxon>
        <taxon>Fungi</taxon>
        <taxon>Dikarya</taxon>
        <taxon>Basidiomycota</taxon>
        <taxon>Agaricomycotina</taxon>
        <taxon>Agaricomycetes</taxon>
        <taxon>Agaricomycetidae</taxon>
        <taxon>Agaricales</taxon>
        <taxon>Pluteineae</taxon>
        <taxon>Amanitaceae</taxon>
        <taxon>Amanita</taxon>
    </lineage>
</organism>
<dbReference type="EMBL" id="KN818225">
    <property type="protein sequence ID" value="KIL69656.1"/>
    <property type="molecule type" value="Genomic_DNA"/>
</dbReference>
<feature type="compositionally biased region" description="Basic and acidic residues" evidence="1">
    <location>
        <begin position="218"/>
        <end position="239"/>
    </location>
</feature>
<protein>
    <submittedName>
        <fullName evidence="3">Uncharacterized protein</fullName>
    </submittedName>
</protein>
<dbReference type="STRING" id="946122.A0A0C2XJL0"/>
<feature type="region of interest" description="Disordered" evidence="1">
    <location>
        <begin position="199"/>
        <end position="249"/>
    </location>
</feature>
<dbReference type="AlphaFoldDB" id="A0A0C2XJL0"/>
<feature type="compositionally biased region" description="Polar residues" evidence="1">
    <location>
        <begin position="240"/>
        <end position="249"/>
    </location>
</feature>
<feature type="compositionally biased region" description="Basic and acidic residues" evidence="1">
    <location>
        <begin position="153"/>
        <end position="166"/>
    </location>
</feature>
<name>A0A0C2XJL0_AMAMK</name>
<dbReference type="HOGENOM" id="CLU_051224_0_0_1"/>
<proteinExistence type="predicted"/>
<evidence type="ECO:0000313" key="3">
    <source>
        <dbReference type="EMBL" id="KIL69656.1"/>
    </source>
</evidence>
<dbReference type="OrthoDB" id="3188789at2759"/>
<evidence type="ECO:0000256" key="2">
    <source>
        <dbReference type="SAM" id="Phobius"/>
    </source>
</evidence>
<feature type="transmembrane region" description="Helical" evidence="2">
    <location>
        <begin position="54"/>
        <end position="79"/>
    </location>
</feature>
<feature type="region of interest" description="Disordered" evidence="1">
    <location>
        <begin position="153"/>
        <end position="184"/>
    </location>
</feature>
<keyword evidence="2" id="KW-1133">Transmembrane helix</keyword>
<keyword evidence="2" id="KW-0472">Membrane</keyword>
<gene>
    <name evidence="3" type="ORF">M378DRAFT_156889</name>
</gene>
<dbReference type="Proteomes" id="UP000054549">
    <property type="component" value="Unassembled WGS sequence"/>
</dbReference>
<keyword evidence="2" id="KW-0812">Transmembrane</keyword>
<evidence type="ECO:0000313" key="4">
    <source>
        <dbReference type="Proteomes" id="UP000054549"/>
    </source>
</evidence>
<evidence type="ECO:0000256" key="1">
    <source>
        <dbReference type="SAM" id="MobiDB-lite"/>
    </source>
</evidence>
<accession>A0A0C2XJL0</accession>
<reference evidence="3 4" key="1">
    <citation type="submission" date="2014-04" db="EMBL/GenBank/DDBJ databases">
        <title>Evolutionary Origins and Diversification of the Mycorrhizal Mutualists.</title>
        <authorList>
            <consortium name="DOE Joint Genome Institute"/>
            <consortium name="Mycorrhizal Genomics Consortium"/>
            <person name="Kohler A."/>
            <person name="Kuo A."/>
            <person name="Nagy L.G."/>
            <person name="Floudas D."/>
            <person name="Copeland A."/>
            <person name="Barry K.W."/>
            <person name="Cichocki N."/>
            <person name="Veneault-Fourrey C."/>
            <person name="LaButti K."/>
            <person name="Lindquist E.A."/>
            <person name="Lipzen A."/>
            <person name="Lundell T."/>
            <person name="Morin E."/>
            <person name="Murat C."/>
            <person name="Riley R."/>
            <person name="Ohm R."/>
            <person name="Sun H."/>
            <person name="Tunlid A."/>
            <person name="Henrissat B."/>
            <person name="Grigoriev I.V."/>
            <person name="Hibbett D.S."/>
            <person name="Martin F."/>
        </authorList>
    </citation>
    <scope>NUCLEOTIDE SEQUENCE [LARGE SCALE GENOMIC DNA]</scope>
    <source>
        <strain evidence="3 4">Koide BX008</strain>
    </source>
</reference>
<sequence length="249" mass="27670">MAMPKEQLSSVRLECIWSAATNLLQTGIAIGVTISAPQELCDISNWSYCASSSLLAPIAWLTSVILLSYFFALTIAAVAHANVHPNIWTSTVHDIAWFGYPPVNQTDTGDFVDYYDWKGERDPTLEDKAAEDSEKAPWAAFARVRRGIDHPFSIDEKPGGKVRDEVSMPSIPLPPYTPPKTRERIAGNGSRFIEVVSEPGRKARQANVPARFPSTVTNHDKPIPLPRRSEWVRADDIATDRSQQSKRVI</sequence>
<keyword evidence="4" id="KW-1185">Reference proteome</keyword>